<sequence>MSHPSTTNTTYWQQVRIAVSGTSAIKILRELPFILIINVICTVLVTYVMRHSSSLLENWVFSNCIGFCCYILIRTARILIWPNQNPKTLAFYLTCIVLAPIGFFCGTLLAAFLYGYPVQNVLAMQWRYVQGFVILSGVVSTVAAWSLWNRIRITELTAAAEAEKARSAAIERQAMQAQLQVLQAQIEPHMLFNTLANLQGLIALDPERAQHMLAQLITYLRATLSASRAKSTTLQNEFSLLRAYLDLLAIRMGKRLQYQLDLPAELAQMSIPPMLLQPLAENAIKHGLEPKLEGGSLHISAARHADKLELRVADTGLGLAFDYAERSTNAADGHGLGNNNIRERLQAIFGPQAAFSLGPNTPDGTVAIITLPLSTQTPEKL</sequence>
<dbReference type="PANTHER" id="PTHR34220">
    <property type="entry name" value="SENSOR HISTIDINE KINASE YPDA"/>
    <property type="match status" value="1"/>
</dbReference>
<dbReference type="SMART" id="SM00387">
    <property type="entry name" value="HATPase_c"/>
    <property type="match status" value="1"/>
</dbReference>
<keyword evidence="2" id="KW-1133">Transmembrane helix</keyword>
<feature type="transmembrane region" description="Helical" evidence="2">
    <location>
        <begin position="31"/>
        <end position="48"/>
    </location>
</feature>
<proteinExistence type="predicted"/>
<dbReference type="SUPFAM" id="SSF55874">
    <property type="entry name" value="ATPase domain of HSP90 chaperone/DNA topoisomerase II/histidine kinase"/>
    <property type="match status" value="1"/>
</dbReference>
<comment type="caution">
    <text evidence="4">The sequence shown here is derived from an EMBL/GenBank/DDBJ whole genome shotgun (WGS) entry which is preliminary data.</text>
</comment>
<feature type="transmembrane region" description="Helical" evidence="2">
    <location>
        <begin position="60"/>
        <end position="80"/>
    </location>
</feature>
<keyword evidence="4" id="KW-0418">Kinase</keyword>
<accession>A0A923I496</accession>
<keyword evidence="1" id="KW-0175">Coiled coil</keyword>
<feature type="coiled-coil region" evidence="1">
    <location>
        <begin position="153"/>
        <end position="185"/>
    </location>
</feature>
<dbReference type="InterPro" id="IPR036890">
    <property type="entry name" value="HATPase_C_sf"/>
</dbReference>
<evidence type="ECO:0000256" key="1">
    <source>
        <dbReference type="SAM" id="Coils"/>
    </source>
</evidence>
<gene>
    <name evidence="4" type="ORF">H8K47_10470</name>
</gene>
<feature type="domain" description="Histidine kinase" evidence="3">
    <location>
        <begin position="186"/>
        <end position="375"/>
    </location>
</feature>
<dbReference type="InterPro" id="IPR010559">
    <property type="entry name" value="Sig_transdc_His_kin_internal"/>
</dbReference>
<dbReference type="GO" id="GO:0016020">
    <property type="term" value="C:membrane"/>
    <property type="evidence" value="ECO:0007669"/>
    <property type="project" value="InterPro"/>
</dbReference>
<name>A0A923I496_9BURK</name>
<dbReference type="Gene3D" id="3.30.565.10">
    <property type="entry name" value="Histidine kinase-like ATPase, C-terminal domain"/>
    <property type="match status" value="1"/>
</dbReference>
<dbReference type="InterPro" id="IPR003594">
    <property type="entry name" value="HATPase_dom"/>
</dbReference>
<protein>
    <submittedName>
        <fullName evidence="4">Histidine kinase</fullName>
    </submittedName>
</protein>
<dbReference type="PROSITE" id="PS50109">
    <property type="entry name" value="HIS_KIN"/>
    <property type="match status" value="1"/>
</dbReference>
<dbReference type="Pfam" id="PF06580">
    <property type="entry name" value="His_kinase"/>
    <property type="match status" value="1"/>
</dbReference>
<reference evidence="4" key="1">
    <citation type="submission" date="2020-08" db="EMBL/GenBank/DDBJ databases">
        <title>Novel species isolated from subtropical streams in China.</title>
        <authorList>
            <person name="Lu H."/>
        </authorList>
    </citation>
    <scope>NUCLEOTIDE SEQUENCE</scope>
    <source>
        <strain evidence="4">CY7W</strain>
    </source>
</reference>
<dbReference type="InterPro" id="IPR005467">
    <property type="entry name" value="His_kinase_dom"/>
</dbReference>
<feature type="transmembrane region" description="Helical" evidence="2">
    <location>
        <begin position="89"/>
        <end position="116"/>
    </location>
</feature>
<feature type="transmembrane region" description="Helical" evidence="2">
    <location>
        <begin position="128"/>
        <end position="148"/>
    </location>
</feature>
<keyword evidence="2" id="KW-0812">Transmembrane</keyword>
<dbReference type="AlphaFoldDB" id="A0A923I496"/>
<dbReference type="EMBL" id="JACOGG010000009">
    <property type="protein sequence ID" value="MBC3935784.1"/>
    <property type="molecule type" value="Genomic_DNA"/>
</dbReference>
<keyword evidence="4" id="KW-0808">Transferase</keyword>
<dbReference type="InterPro" id="IPR050640">
    <property type="entry name" value="Bact_2-comp_sensor_kinase"/>
</dbReference>
<keyword evidence="2" id="KW-0472">Membrane</keyword>
<evidence type="ECO:0000256" key="2">
    <source>
        <dbReference type="SAM" id="Phobius"/>
    </source>
</evidence>
<keyword evidence="5" id="KW-1185">Reference proteome</keyword>
<organism evidence="4 5">
    <name type="scientific">Undibacterium rugosum</name>
    <dbReference type="NCBI Taxonomy" id="2762291"/>
    <lineage>
        <taxon>Bacteria</taxon>
        <taxon>Pseudomonadati</taxon>
        <taxon>Pseudomonadota</taxon>
        <taxon>Betaproteobacteria</taxon>
        <taxon>Burkholderiales</taxon>
        <taxon>Oxalobacteraceae</taxon>
        <taxon>Undibacterium</taxon>
    </lineage>
</organism>
<evidence type="ECO:0000259" key="3">
    <source>
        <dbReference type="PROSITE" id="PS50109"/>
    </source>
</evidence>
<evidence type="ECO:0000313" key="4">
    <source>
        <dbReference type="EMBL" id="MBC3935784.1"/>
    </source>
</evidence>
<dbReference type="Proteomes" id="UP000612361">
    <property type="component" value="Unassembled WGS sequence"/>
</dbReference>
<dbReference type="GO" id="GO:0000155">
    <property type="term" value="F:phosphorelay sensor kinase activity"/>
    <property type="evidence" value="ECO:0007669"/>
    <property type="project" value="InterPro"/>
</dbReference>
<dbReference type="PANTHER" id="PTHR34220:SF9">
    <property type="entry name" value="SIGNAL TRANSDUCTION HISTIDINE KINASE INTERNAL REGION DOMAIN-CONTAINING PROTEIN"/>
    <property type="match status" value="1"/>
</dbReference>
<evidence type="ECO:0000313" key="5">
    <source>
        <dbReference type="Proteomes" id="UP000612361"/>
    </source>
</evidence>
<dbReference type="RefSeq" id="WP_186881343.1">
    <property type="nucleotide sequence ID" value="NZ_JACOGG010000009.1"/>
</dbReference>
<dbReference type="Pfam" id="PF02518">
    <property type="entry name" value="HATPase_c"/>
    <property type="match status" value="1"/>
</dbReference>